<evidence type="ECO:0000313" key="2">
    <source>
        <dbReference type="EMBL" id="MBD2766487.1"/>
    </source>
</evidence>
<dbReference type="AlphaFoldDB" id="A0A927BAE5"/>
<gene>
    <name evidence="2" type="ORF">IC235_01110</name>
</gene>
<sequence length="207" mass="22466">MGHALSRFERGEGFTAAVKQRQLTEGAGQVLRVKVRKGEAGQLYLACGRARRRLVFSFNDHLSSLSFLVQCSQPGSKQQVVGLIHEYQAAVYRAVALLNKSKQEKGFQRPQESPGVWAGYPDDLKQVRSSFHGSGCIITRSAFQVDFDYGGEGGCTGIDTWFMVDSLKSNLVIQAKYPLLTNGEISGTASTGISGRGLANQVPVFCG</sequence>
<organism evidence="2 3">
    <name type="scientific">Hymenobacter montanus</name>
    <dbReference type="NCBI Taxonomy" id="2771359"/>
    <lineage>
        <taxon>Bacteria</taxon>
        <taxon>Pseudomonadati</taxon>
        <taxon>Bacteroidota</taxon>
        <taxon>Cytophagia</taxon>
        <taxon>Cytophagales</taxon>
        <taxon>Hymenobacteraceae</taxon>
        <taxon>Hymenobacter</taxon>
    </lineage>
</organism>
<dbReference type="RefSeq" id="WP_191003311.1">
    <property type="nucleotide sequence ID" value="NZ_JACXAD010000001.1"/>
</dbReference>
<name>A0A927BAE5_9BACT</name>
<reference evidence="2" key="1">
    <citation type="submission" date="2020-09" db="EMBL/GenBank/DDBJ databases">
        <authorList>
            <person name="Kim M.K."/>
        </authorList>
    </citation>
    <scope>NUCLEOTIDE SEQUENCE</scope>
    <source>
        <strain evidence="2">BT664</strain>
    </source>
</reference>
<evidence type="ECO:0000259" key="1">
    <source>
        <dbReference type="Pfam" id="PF21837"/>
    </source>
</evidence>
<comment type="caution">
    <text evidence="2">The sequence shown here is derived from an EMBL/GenBank/DDBJ whole genome shotgun (WGS) entry which is preliminary data.</text>
</comment>
<feature type="domain" description="DUF6896" evidence="1">
    <location>
        <begin position="83"/>
        <end position="170"/>
    </location>
</feature>
<protein>
    <recommendedName>
        <fullName evidence="1">DUF6896 domain-containing protein</fullName>
    </recommendedName>
</protein>
<dbReference type="EMBL" id="JACXAD010000001">
    <property type="protein sequence ID" value="MBD2766487.1"/>
    <property type="molecule type" value="Genomic_DNA"/>
</dbReference>
<dbReference type="Pfam" id="PF21837">
    <property type="entry name" value="DUF6896"/>
    <property type="match status" value="1"/>
</dbReference>
<keyword evidence="3" id="KW-1185">Reference proteome</keyword>
<dbReference type="InterPro" id="IPR054191">
    <property type="entry name" value="DUF6896"/>
</dbReference>
<proteinExistence type="predicted"/>
<dbReference type="Proteomes" id="UP000612233">
    <property type="component" value="Unassembled WGS sequence"/>
</dbReference>
<evidence type="ECO:0000313" key="3">
    <source>
        <dbReference type="Proteomes" id="UP000612233"/>
    </source>
</evidence>
<accession>A0A927BAE5</accession>